<evidence type="ECO:0000313" key="5">
    <source>
        <dbReference type="Proteomes" id="UP001329825"/>
    </source>
</evidence>
<keyword evidence="2" id="KW-0472">Membrane</keyword>
<feature type="region of interest" description="Disordered" evidence="1">
    <location>
        <begin position="349"/>
        <end position="373"/>
    </location>
</feature>
<dbReference type="EMBL" id="CP141890">
    <property type="protein sequence ID" value="WRT70392.1"/>
    <property type="molecule type" value="Genomic_DNA"/>
</dbReference>
<dbReference type="InterPro" id="IPR000253">
    <property type="entry name" value="FHA_dom"/>
</dbReference>
<organism evidence="4 5">
    <name type="scientific">Kwoniella shivajii</name>
    <dbReference type="NCBI Taxonomy" id="564305"/>
    <lineage>
        <taxon>Eukaryota</taxon>
        <taxon>Fungi</taxon>
        <taxon>Dikarya</taxon>
        <taxon>Basidiomycota</taxon>
        <taxon>Agaricomycotina</taxon>
        <taxon>Tremellomycetes</taxon>
        <taxon>Tremellales</taxon>
        <taxon>Cryptococcaceae</taxon>
        <taxon>Kwoniella</taxon>
    </lineage>
</organism>
<accession>A0ABZ1DCH7</accession>
<reference evidence="4 5" key="1">
    <citation type="submission" date="2024-01" db="EMBL/GenBank/DDBJ databases">
        <title>Comparative genomics of Cryptococcus and Kwoniella reveals pathogenesis evolution and contrasting modes of karyotype evolution via chromosome fusion or intercentromeric recombination.</title>
        <authorList>
            <person name="Coelho M.A."/>
            <person name="David-Palma M."/>
            <person name="Shea T."/>
            <person name="Bowers K."/>
            <person name="McGinley-Smith S."/>
            <person name="Mohammad A.W."/>
            <person name="Gnirke A."/>
            <person name="Yurkov A.M."/>
            <person name="Nowrousian M."/>
            <person name="Sun S."/>
            <person name="Cuomo C.A."/>
            <person name="Heitman J."/>
        </authorList>
    </citation>
    <scope>NUCLEOTIDE SEQUENCE [LARGE SCALE GENOMIC DNA]</scope>
    <source>
        <strain evidence="4">CBS 11374</strain>
    </source>
</reference>
<feature type="domain" description="FHA" evidence="3">
    <location>
        <begin position="48"/>
        <end position="102"/>
    </location>
</feature>
<feature type="compositionally biased region" description="Acidic residues" evidence="1">
    <location>
        <begin position="561"/>
        <end position="615"/>
    </location>
</feature>
<dbReference type="RefSeq" id="XP_062795131.1">
    <property type="nucleotide sequence ID" value="XM_062939080.1"/>
</dbReference>
<name>A0ABZ1DCH7_9TREE</name>
<feature type="compositionally biased region" description="Basic and acidic residues" evidence="1">
    <location>
        <begin position="815"/>
        <end position="844"/>
    </location>
</feature>
<protein>
    <recommendedName>
        <fullName evidence="3">FHA domain-containing protein</fullName>
    </recommendedName>
</protein>
<keyword evidence="2" id="KW-0812">Transmembrane</keyword>
<keyword evidence="5" id="KW-1185">Reference proteome</keyword>
<feature type="compositionally biased region" description="Low complexity" evidence="1">
    <location>
        <begin position="509"/>
        <end position="524"/>
    </location>
</feature>
<dbReference type="Gene3D" id="2.60.200.20">
    <property type="match status" value="1"/>
</dbReference>
<feature type="compositionally biased region" description="Acidic residues" evidence="1">
    <location>
        <begin position="633"/>
        <end position="643"/>
    </location>
</feature>
<dbReference type="Pfam" id="PF00498">
    <property type="entry name" value="FHA"/>
    <property type="match status" value="1"/>
</dbReference>
<gene>
    <name evidence="4" type="ORF">IL334_007390</name>
</gene>
<dbReference type="CDD" id="cd00060">
    <property type="entry name" value="FHA"/>
    <property type="match status" value="1"/>
</dbReference>
<proteinExistence type="predicted"/>
<dbReference type="InterPro" id="IPR008984">
    <property type="entry name" value="SMAD_FHA_dom_sf"/>
</dbReference>
<feature type="compositionally biased region" description="Acidic residues" evidence="1">
    <location>
        <begin position="358"/>
        <end position="373"/>
    </location>
</feature>
<dbReference type="Proteomes" id="UP001329825">
    <property type="component" value="Chromosome 10"/>
</dbReference>
<sequence length="988" mass="108881">MEGKEVAPPSDWFLSLILSTTSEITYFTLPALLATTRKESKALVGGGIILGRKSSVSIGKEGRFESPIISRSHAQLNITPNGHVYITDLASMHKTNLKPAFASDQIPLDPFSPIQLLEGDTIELGKRLLADEVWYDPIQLKVKFRYPELGKGSTQNGERKKIGKIKSDVAQGKFLSTNEEDRLRRIVKDTQTYRYENTNEIKIATSTLLNYDNQTPFNTVTNMSDNLSSQTQRDVVDFALLDQNPNITDDHDTTSSYNTTHNEIISRLVFKPTQPRGQSQTQSQTQSHGQGLSKYSPINIVSPRPRSPISIQSDSEHGDSDQENTAPEVIHKRNTYGVPASVLYISEEEQSLPRGSSEDMDLDNDSVTDYEDSEGPEIMGVREADVQIKPLAVKSGSPSPISVSADEPVQPLFCPYIMSPGFAALEPGSILPWSPITSRIPKVIVPNPAMASEDPARTLVIPEEEESALYGAWYSYSSEDEEDVPRAESIGLPYSTRELSPYYSPVSPVLSQAARSPSPTPAASLFSGTRDNFSDTLWKVNDNDNTMGNNQPIGETRLVIEPEELCEEVSGDIVQDEEEEDPSEEEEDQDNNERYDEEAELEGEELEGEDSEDDGASSVTPDNHTHHAYYHEDDNENESDEEDKYSRESSMEISEQEYDSEEENDSENVSGSERSYNEEEDAEESELSEMDEDQDEDEDEDEDEDIDQDEEEDDEEDNEDVVDADEEEDRRAPVPSIQFGPRAQSSEAEKNFPFLISSATEQKVAREQTGLTMDAIIDHSSLPLDDLSSSGPVANETSIHEAIPESIDQSVVPVSHEDPSRAVDSETCRDAANDKEVINEKEAVNEVGNMNESSLETKSREIEAEDQAAPAVTSMRTTPGLPVKDVNTSTDDLIARPRTPSISEVSSEGPITPPSAKKRSLPEEFTIINSDQSDHHNDIAAMTSPGNGPTADRPIKRLRRVGSTIGLIALGAALGSVGTIAGLMQLGE</sequence>
<feature type="compositionally biased region" description="Acidic residues" evidence="1">
    <location>
        <begin position="678"/>
        <end position="728"/>
    </location>
</feature>
<feature type="region of interest" description="Disordered" evidence="1">
    <location>
        <begin position="803"/>
        <end position="954"/>
    </location>
</feature>
<dbReference type="PROSITE" id="PS50006">
    <property type="entry name" value="FHA_DOMAIN"/>
    <property type="match status" value="1"/>
</dbReference>
<feature type="compositionally biased region" description="Acidic residues" evidence="1">
    <location>
        <begin position="654"/>
        <end position="666"/>
    </location>
</feature>
<feature type="region of interest" description="Disordered" evidence="1">
    <location>
        <begin position="273"/>
        <end position="333"/>
    </location>
</feature>
<evidence type="ECO:0000259" key="3">
    <source>
        <dbReference type="PROSITE" id="PS50006"/>
    </source>
</evidence>
<keyword evidence="2" id="KW-1133">Transmembrane helix</keyword>
<feature type="compositionally biased region" description="Low complexity" evidence="1">
    <location>
        <begin position="273"/>
        <end position="311"/>
    </location>
</feature>
<evidence type="ECO:0000313" key="4">
    <source>
        <dbReference type="EMBL" id="WRT70392.1"/>
    </source>
</evidence>
<dbReference type="GeneID" id="87959520"/>
<feature type="region of interest" description="Disordered" evidence="1">
    <location>
        <begin position="509"/>
        <end position="754"/>
    </location>
</feature>
<feature type="compositionally biased region" description="Basic and acidic residues" evidence="1">
    <location>
        <begin position="623"/>
        <end position="632"/>
    </location>
</feature>
<feature type="compositionally biased region" description="Polar residues" evidence="1">
    <location>
        <begin position="543"/>
        <end position="553"/>
    </location>
</feature>
<dbReference type="SUPFAM" id="SSF49879">
    <property type="entry name" value="SMAD/FHA domain"/>
    <property type="match status" value="1"/>
</dbReference>
<feature type="transmembrane region" description="Helical" evidence="2">
    <location>
        <begin position="965"/>
        <end position="986"/>
    </location>
</feature>
<feature type="compositionally biased region" description="Polar residues" evidence="1">
    <location>
        <begin position="526"/>
        <end position="535"/>
    </location>
</feature>
<evidence type="ECO:0000256" key="1">
    <source>
        <dbReference type="SAM" id="MobiDB-lite"/>
    </source>
</evidence>
<evidence type="ECO:0000256" key="2">
    <source>
        <dbReference type="SAM" id="Phobius"/>
    </source>
</evidence>